<dbReference type="Pfam" id="PF08810">
    <property type="entry name" value="KapB"/>
    <property type="match status" value="1"/>
</dbReference>
<dbReference type="AlphaFoldDB" id="A0AAJ3Z2K8"/>
<gene>
    <name evidence="1" type="ORF">EQZ20_18670</name>
</gene>
<keyword evidence="1" id="KW-0808">Transferase</keyword>
<dbReference type="SUPFAM" id="SSF141251">
    <property type="entry name" value="Kinase-associated protein B-like"/>
    <property type="match status" value="1"/>
</dbReference>
<dbReference type="Proteomes" id="UP000288675">
    <property type="component" value="Chromosome"/>
</dbReference>
<dbReference type="InterPro" id="IPR038080">
    <property type="entry name" value="KapB_sf"/>
</dbReference>
<evidence type="ECO:0000313" key="2">
    <source>
        <dbReference type="Proteomes" id="UP000288675"/>
    </source>
</evidence>
<dbReference type="SMART" id="SM01298">
    <property type="entry name" value="KapB"/>
    <property type="match status" value="1"/>
</dbReference>
<dbReference type="GO" id="GO:0016301">
    <property type="term" value="F:kinase activity"/>
    <property type="evidence" value="ECO:0007669"/>
    <property type="project" value="UniProtKB-KW"/>
</dbReference>
<sequence length="148" mass="17135">MFLPPRLCFITPSYHQEGFLVNQFQVGDKVKGFYKTGVYIGVITDIKPMHYLVKILAVLTHPKQGDLHHPKDADVPFFHERKALAYREQTNIPHHMVKPFDGRVPDYEESLRDALDRFKRELLQDASDYAAKSLECAAGLEKEYFPNK</sequence>
<protein>
    <submittedName>
        <fullName evidence="1">Kinase</fullName>
    </submittedName>
</protein>
<reference evidence="1 2" key="1">
    <citation type="submission" date="2019-01" db="EMBL/GenBank/DDBJ databases">
        <title>Genome sequence of Bacillus glycinifermentans SRCM103574.</title>
        <authorList>
            <person name="Kong H.-J."/>
            <person name="Jeong S.-Y."/>
            <person name="Jeong D.-Y."/>
        </authorList>
    </citation>
    <scope>NUCLEOTIDE SEQUENCE [LARGE SCALE GENOMIC DNA]</scope>
    <source>
        <strain evidence="1 2">SRCM103574</strain>
    </source>
</reference>
<proteinExistence type="predicted"/>
<name>A0AAJ3Z2K8_9BACI</name>
<evidence type="ECO:0000313" key="1">
    <source>
        <dbReference type="EMBL" id="QAT66697.1"/>
    </source>
</evidence>
<dbReference type="Gene3D" id="2.30.30.430">
    <property type="entry name" value="Kinase associated protein B domain"/>
    <property type="match status" value="1"/>
</dbReference>
<dbReference type="EMBL" id="CP035232">
    <property type="protein sequence ID" value="QAT66697.1"/>
    <property type="molecule type" value="Genomic_DNA"/>
</dbReference>
<dbReference type="InterPro" id="IPR014916">
    <property type="entry name" value="KapB"/>
</dbReference>
<accession>A0AAJ3Z2K8</accession>
<organism evidence="1 2">
    <name type="scientific">Bacillus glycinifermentans</name>
    <dbReference type="NCBI Taxonomy" id="1664069"/>
    <lineage>
        <taxon>Bacteria</taxon>
        <taxon>Bacillati</taxon>
        <taxon>Bacillota</taxon>
        <taxon>Bacilli</taxon>
        <taxon>Bacillales</taxon>
        <taxon>Bacillaceae</taxon>
        <taxon>Bacillus</taxon>
    </lineage>
</organism>
<keyword evidence="1" id="KW-0418">Kinase</keyword>